<gene>
    <name evidence="3" type="ORF">ABGB03_07160</name>
</gene>
<proteinExistence type="predicted"/>
<dbReference type="AlphaFoldDB" id="A0AAU7BX62"/>
<dbReference type="Pfam" id="PF16118">
    <property type="entry name" value="DUF4834"/>
    <property type="match status" value="1"/>
</dbReference>
<evidence type="ECO:0000313" key="3">
    <source>
        <dbReference type="EMBL" id="XBG62683.1"/>
    </source>
</evidence>
<organism evidence="3">
    <name type="scientific">Pontimicrobium sp. SW4</name>
    <dbReference type="NCBI Taxonomy" id="3153519"/>
    <lineage>
        <taxon>Bacteria</taxon>
        <taxon>Pseudomonadati</taxon>
        <taxon>Bacteroidota</taxon>
        <taxon>Flavobacteriia</taxon>
        <taxon>Flavobacteriales</taxon>
        <taxon>Flavobacteriaceae</taxon>
        <taxon>Pontimicrobium</taxon>
    </lineage>
</organism>
<keyword evidence="2" id="KW-1133">Transmembrane helix</keyword>
<evidence type="ECO:0000256" key="1">
    <source>
        <dbReference type="SAM" id="MobiDB-lite"/>
    </source>
</evidence>
<dbReference type="RefSeq" id="WP_347926075.1">
    <property type="nucleotide sequence ID" value="NZ_CP157199.1"/>
</dbReference>
<feature type="region of interest" description="Disordered" evidence="1">
    <location>
        <begin position="48"/>
        <end position="93"/>
    </location>
</feature>
<evidence type="ECO:0000256" key="2">
    <source>
        <dbReference type="SAM" id="Phobius"/>
    </source>
</evidence>
<feature type="transmembrane region" description="Helical" evidence="2">
    <location>
        <begin position="6"/>
        <end position="27"/>
    </location>
</feature>
<dbReference type="InterPro" id="IPR032272">
    <property type="entry name" value="DUF4834"/>
</dbReference>
<name>A0AAU7BX62_9FLAO</name>
<keyword evidence="2" id="KW-0472">Membrane</keyword>
<feature type="compositionally biased region" description="Basic and acidic residues" evidence="1">
    <location>
        <begin position="61"/>
        <end position="73"/>
    </location>
</feature>
<keyword evidence="2" id="KW-0812">Transmembrane</keyword>
<protein>
    <submittedName>
        <fullName evidence="3">DUF4834 family protein</fullName>
    </submittedName>
</protein>
<dbReference type="EMBL" id="CP157199">
    <property type="protein sequence ID" value="XBG62683.1"/>
    <property type="molecule type" value="Genomic_DNA"/>
</dbReference>
<reference evidence="3" key="1">
    <citation type="submission" date="2024-05" db="EMBL/GenBank/DDBJ databases">
        <title>Pontimicrobium maritimus sp. nov., isolated form sea water.</title>
        <authorList>
            <person name="Muhammad N."/>
            <person name="Vuong T.Q."/>
            <person name="Han H.L."/>
            <person name="Kim S.-G."/>
        </authorList>
    </citation>
    <scope>NUCLEOTIDE SEQUENCE</scope>
    <source>
        <strain evidence="3">SW4</strain>
    </source>
</reference>
<sequence length="93" mass="10806">MLQYASLVGFLRTILIILLIWYGIKILSRIFAPVLMRYVAKKAEQKFGGQFNQHQQPQPQKKKEGEISIDKMPNENTSSNKKVGEYVDYEEID</sequence>
<accession>A0AAU7BX62</accession>